<keyword evidence="1" id="KW-0732">Signal</keyword>
<evidence type="ECO:0000256" key="1">
    <source>
        <dbReference type="SAM" id="SignalP"/>
    </source>
</evidence>
<reference evidence="2" key="1">
    <citation type="submission" date="2021-01" db="EMBL/GenBank/DDBJ databases">
        <title>Whole genome shotgun sequence of Actinocatenispora rupis NBRC 107355.</title>
        <authorList>
            <person name="Komaki H."/>
            <person name="Tamura T."/>
        </authorList>
    </citation>
    <scope>NUCLEOTIDE SEQUENCE</scope>
    <source>
        <strain evidence="2">NBRC 107355</strain>
    </source>
</reference>
<protein>
    <recommendedName>
        <fullName evidence="4">Lipoprotein</fullName>
    </recommendedName>
</protein>
<dbReference type="EMBL" id="BOMB01000026">
    <property type="protein sequence ID" value="GID13687.1"/>
    <property type="molecule type" value="Genomic_DNA"/>
</dbReference>
<sequence>MGALVRSGTGTPAALAAVTVLAAAALVGCGSSGVPPKTWAKRVCQAVKPWSATINDLTGRTQREMQDVTTPDAAKVSIVNLLDAEAKASDRARDKLLAAGVPDVDDGKKIAGEFSAALGSARDAYTTARNSISTLPTDDSSAFYRGVTTAIDKLNKQYDAGALDTDKVRSEQLQQAFDEVPECR</sequence>
<organism evidence="2 3">
    <name type="scientific">Actinocatenispora rupis</name>
    <dbReference type="NCBI Taxonomy" id="519421"/>
    <lineage>
        <taxon>Bacteria</taxon>
        <taxon>Bacillati</taxon>
        <taxon>Actinomycetota</taxon>
        <taxon>Actinomycetes</taxon>
        <taxon>Micromonosporales</taxon>
        <taxon>Micromonosporaceae</taxon>
        <taxon>Actinocatenispora</taxon>
    </lineage>
</organism>
<evidence type="ECO:0008006" key="4">
    <source>
        <dbReference type="Google" id="ProtNLM"/>
    </source>
</evidence>
<proteinExistence type="predicted"/>
<dbReference type="AlphaFoldDB" id="A0A8J3NE51"/>
<keyword evidence="3" id="KW-1185">Reference proteome</keyword>
<feature type="signal peptide" evidence="1">
    <location>
        <begin position="1"/>
        <end position="16"/>
    </location>
</feature>
<feature type="chain" id="PRO_5039401000" description="Lipoprotein" evidence="1">
    <location>
        <begin position="17"/>
        <end position="184"/>
    </location>
</feature>
<accession>A0A8J3NE51</accession>
<evidence type="ECO:0000313" key="2">
    <source>
        <dbReference type="EMBL" id="GID13687.1"/>
    </source>
</evidence>
<name>A0A8J3NE51_9ACTN</name>
<gene>
    <name evidence="2" type="ORF">Aru02nite_45760</name>
</gene>
<comment type="caution">
    <text evidence="2">The sequence shown here is derived from an EMBL/GenBank/DDBJ whole genome shotgun (WGS) entry which is preliminary data.</text>
</comment>
<evidence type="ECO:0000313" key="3">
    <source>
        <dbReference type="Proteomes" id="UP000612808"/>
    </source>
</evidence>
<dbReference type="Proteomes" id="UP000612808">
    <property type="component" value="Unassembled WGS sequence"/>
</dbReference>
<dbReference type="PROSITE" id="PS51257">
    <property type="entry name" value="PROKAR_LIPOPROTEIN"/>
    <property type="match status" value="1"/>
</dbReference>
<dbReference type="RefSeq" id="WP_203660953.1">
    <property type="nucleotide sequence ID" value="NZ_BAAAZM010000015.1"/>
</dbReference>